<feature type="transmembrane region" description="Helical" evidence="6">
    <location>
        <begin position="205"/>
        <end position="229"/>
    </location>
</feature>
<keyword evidence="3 6" id="KW-1133">Transmembrane helix</keyword>
<dbReference type="GO" id="GO:0016020">
    <property type="term" value="C:membrane"/>
    <property type="evidence" value="ECO:0007669"/>
    <property type="project" value="UniProtKB-SubCell"/>
</dbReference>
<keyword evidence="4 6" id="KW-0472">Membrane</keyword>
<organism evidence="8 9">
    <name type="scientific">Didymella exigua CBS 183.55</name>
    <dbReference type="NCBI Taxonomy" id="1150837"/>
    <lineage>
        <taxon>Eukaryota</taxon>
        <taxon>Fungi</taxon>
        <taxon>Dikarya</taxon>
        <taxon>Ascomycota</taxon>
        <taxon>Pezizomycotina</taxon>
        <taxon>Dothideomycetes</taxon>
        <taxon>Pleosporomycetidae</taxon>
        <taxon>Pleosporales</taxon>
        <taxon>Pleosporineae</taxon>
        <taxon>Didymellaceae</taxon>
        <taxon>Didymella</taxon>
    </lineage>
</organism>
<dbReference type="Proteomes" id="UP000800082">
    <property type="component" value="Unassembled WGS sequence"/>
</dbReference>
<feature type="transmembrane region" description="Helical" evidence="6">
    <location>
        <begin position="6"/>
        <end position="29"/>
    </location>
</feature>
<evidence type="ECO:0000256" key="3">
    <source>
        <dbReference type="ARBA" id="ARBA00022989"/>
    </source>
</evidence>
<dbReference type="PANTHER" id="PTHR33048">
    <property type="entry name" value="PTH11-LIKE INTEGRAL MEMBRANE PROTEIN (AFU_ORTHOLOGUE AFUA_5G11245)"/>
    <property type="match status" value="1"/>
</dbReference>
<accession>A0A6A5R9Y2</accession>
<sequence length="318" mass="35665">MAGLQIDIYVSIGITWLAALVALSMRMVARQLTGIKWWLDDCFSILAFIVPFNDCIDIFLPGTLHWSLGKRMPDSLGDPARQAVLYQARKLGFFNSLCYATSLAFSKMSILLFYWRLFKLSAIRLPILILLIIAPTWLIFRTFMLAFRCVPTRAIWDKSIPATCKIDGDKFFLATITTHFMLDMIILVLPMVPVCRLRMPLQQKLAVASFFLLGAIVCIASCIVLVILIRFPADTKQLPYDYATFCIWGAVEVNIAVVSGCCPLLRPVIRYICPGLFGSTWATRQTTTASGRAIRLGKTLKINRTEEDGDSSSTRNLA</sequence>
<dbReference type="OrthoDB" id="5421689at2759"/>
<dbReference type="AlphaFoldDB" id="A0A6A5R9Y2"/>
<reference evidence="8" key="1">
    <citation type="journal article" date="2020" name="Stud. Mycol.">
        <title>101 Dothideomycetes genomes: a test case for predicting lifestyles and emergence of pathogens.</title>
        <authorList>
            <person name="Haridas S."/>
            <person name="Albert R."/>
            <person name="Binder M."/>
            <person name="Bloem J."/>
            <person name="Labutti K."/>
            <person name="Salamov A."/>
            <person name="Andreopoulos B."/>
            <person name="Baker S."/>
            <person name="Barry K."/>
            <person name="Bills G."/>
            <person name="Bluhm B."/>
            <person name="Cannon C."/>
            <person name="Castanera R."/>
            <person name="Culley D."/>
            <person name="Daum C."/>
            <person name="Ezra D."/>
            <person name="Gonzalez J."/>
            <person name="Henrissat B."/>
            <person name="Kuo A."/>
            <person name="Liang C."/>
            <person name="Lipzen A."/>
            <person name="Lutzoni F."/>
            <person name="Magnuson J."/>
            <person name="Mondo S."/>
            <person name="Nolan M."/>
            <person name="Ohm R."/>
            <person name="Pangilinan J."/>
            <person name="Park H.-J."/>
            <person name="Ramirez L."/>
            <person name="Alfaro M."/>
            <person name="Sun H."/>
            <person name="Tritt A."/>
            <person name="Yoshinaga Y."/>
            <person name="Zwiers L.-H."/>
            <person name="Turgeon B."/>
            <person name="Goodwin S."/>
            <person name="Spatafora J."/>
            <person name="Crous P."/>
            <person name="Grigoriev I."/>
        </authorList>
    </citation>
    <scope>NUCLEOTIDE SEQUENCE</scope>
    <source>
        <strain evidence="8">CBS 183.55</strain>
    </source>
</reference>
<dbReference type="PANTHER" id="PTHR33048:SF47">
    <property type="entry name" value="INTEGRAL MEMBRANE PROTEIN-RELATED"/>
    <property type="match status" value="1"/>
</dbReference>
<dbReference type="InterPro" id="IPR052337">
    <property type="entry name" value="SAT4-like"/>
</dbReference>
<evidence type="ECO:0000259" key="7">
    <source>
        <dbReference type="Pfam" id="PF20684"/>
    </source>
</evidence>
<dbReference type="Pfam" id="PF20684">
    <property type="entry name" value="Fung_rhodopsin"/>
    <property type="match status" value="1"/>
</dbReference>
<evidence type="ECO:0000313" key="8">
    <source>
        <dbReference type="EMBL" id="KAF1923834.1"/>
    </source>
</evidence>
<evidence type="ECO:0000256" key="5">
    <source>
        <dbReference type="ARBA" id="ARBA00038359"/>
    </source>
</evidence>
<dbReference type="RefSeq" id="XP_033444087.1">
    <property type="nucleotide sequence ID" value="XM_033590278.1"/>
</dbReference>
<evidence type="ECO:0000256" key="1">
    <source>
        <dbReference type="ARBA" id="ARBA00004141"/>
    </source>
</evidence>
<feature type="transmembrane region" description="Helical" evidence="6">
    <location>
        <begin position="171"/>
        <end position="193"/>
    </location>
</feature>
<evidence type="ECO:0000256" key="4">
    <source>
        <dbReference type="ARBA" id="ARBA00023136"/>
    </source>
</evidence>
<comment type="subcellular location">
    <subcellularLocation>
        <location evidence="1">Membrane</location>
        <topology evidence="1">Multi-pass membrane protein</topology>
    </subcellularLocation>
</comment>
<feature type="transmembrane region" description="Helical" evidence="6">
    <location>
        <begin position="127"/>
        <end position="150"/>
    </location>
</feature>
<evidence type="ECO:0000256" key="6">
    <source>
        <dbReference type="SAM" id="Phobius"/>
    </source>
</evidence>
<evidence type="ECO:0000256" key="2">
    <source>
        <dbReference type="ARBA" id="ARBA00022692"/>
    </source>
</evidence>
<name>A0A6A5R9Y2_9PLEO</name>
<protein>
    <recommendedName>
        <fullName evidence="7">Rhodopsin domain-containing protein</fullName>
    </recommendedName>
</protein>
<dbReference type="GeneID" id="54347941"/>
<gene>
    <name evidence="8" type="ORF">M421DRAFT_404771</name>
</gene>
<dbReference type="EMBL" id="ML979000">
    <property type="protein sequence ID" value="KAF1923834.1"/>
    <property type="molecule type" value="Genomic_DNA"/>
</dbReference>
<keyword evidence="2 6" id="KW-0812">Transmembrane</keyword>
<comment type="similarity">
    <text evidence="5">Belongs to the SAT4 family.</text>
</comment>
<keyword evidence="9" id="KW-1185">Reference proteome</keyword>
<proteinExistence type="inferred from homology"/>
<feature type="domain" description="Rhodopsin" evidence="7">
    <location>
        <begin position="25"/>
        <end position="270"/>
    </location>
</feature>
<dbReference type="InterPro" id="IPR049326">
    <property type="entry name" value="Rhodopsin_dom_fungi"/>
</dbReference>
<feature type="transmembrane region" description="Helical" evidence="6">
    <location>
        <begin position="91"/>
        <end position="115"/>
    </location>
</feature>
<evidence type="ECO:0000313" key="9">
    <source>
        <dbReference type="Proteomes" id="UP000800082"/>
    </source>
</evidence>